<keyword evidence="2 3" id="KW-0378">Hydrolase</keyword>
<protein>
    <submittedName>
        <fullName evidence="3">D-alanyl-D-alanine carboxypeptidase/D-alanyl-D-alanine-endopeptidase</fullName>
        <ecNumber evidence="3">3.4.16.4</ecNumber>
    </submittedName>
</protein>
<dbReference type="InterPro" id="IPR012338">
    <property type="entry name" value="Beta-lactam/transpept-like"/>
</dbReference>
<dbReference type="EC" id="3.4.16.4" evidence="3"/>
<name>A0ABR9MVW8_9MICO</name>
<proteinExistence type="inferred from homology"/>
<evidence type="ECO:0000256" key="2">
    <source>
        <dbReference type="ARBA" id="ARBA00022801"/>
    </source>
</evidence>
<dbReference type="PANTHER" id="PTHR30023:SF0">
    <property type="entry name" value="PENICILLIN-SENSITIVE CARBOXYPEPTIDASE A"/>
    <property type="match status" value="1"/>
</dbReference>
<dbReference type="GO" id="GO:0009002">
    <property type="term" value="F:serine-type D-Ala-D-Ala carboxypeptidase activity"/>
    <property type="evidence" value="ECO:0007669"/>
    <property type="project" value="UniProtKB-EC"/>
</dbReference>
<organism evidence="3 4">
    <name type="scientific">Myceligenerans pegani</name>
    <dbReference type="NCBI Taxonomy" id="2776917"/>
    <lineage>
        <taxon>Bacteria</taxon>
        <taxon>Bacillati</taxon>
        <taxon>Actinomycetota</taxon>
        <taxon>Actinomycetes</taxon>
        <taxon>Micrococcales</taxon>
        <taxon>Promicromonosporaceae</taxon>
        <taxon>Myceligenerans</taxon>
    </lineage>
</organism>
<dbReference type="PRINTS" id="PR00922">
    <property type="entry name" value="DADACBPTASE3"/>
</dbReference>
<dbReference type="RefSeq" id="WP_192861723.1">
    <property type="nucleotide sequence ID" value="NZ_JADAQT010000058.1"/>
</dbReference>
<reference evidence="3 4" key="1">
    <citation type="submission" date="2020-10" db="EMBL/GenBank/DDBJ databases">
        <title>Myceligenerans pegani sp. nov., an endophytic actinomycete isolated from Peganum harmala L. in Xinjiang, China.</title>
        <authorList>
            <person name="Xin L."/>
        </authorList>
    </citation>
    <scope>NUCLEOTIDE SEQUENCE [LARGE SCALE GENOMIC DNA]</scope>
    <source>
        <strain evidence="3 4">TRM65318</strain>
    </source>
</reference>
<dbReference type="InterPro" id="IPR000667">
    <property type="entry name" value="Peptidase_S13"/>
</dbReference>
<sequence>MTRSARPGTAVVVLLGLLGGYLAFDAFDVVPGMLTTAEPWPEAEPFPTAPGAVEVPPPGTVFPVLPQSAPVPDAEAVQGRVTDLVGDKRLGSRVGVVVADAITGETLGSADEDRLMTPASAQKILTGVAALSSPLADRTLATTVVRSEDTVTLVGGGDIMLAAGKGRPTEVNGHAGLADLADQVAGALEAEGMRKVRLAIDDTLFTGPGVAPAVPKANMAYIGAAAPLGVNIGLAGDSYSPSGPWVADPAKRAGEIFAGHLRERGIDVTGVARGTAPENAEKIGEVRSAPVSEITEFFLHTSNNTMTEVVCRLVAVEAGEPGSNEAATQAVVDAVQGLGVDLEGADLKDCSGLGDGSRLSARQLTDVVELTIDPAHPRLRDVAVGMPVGGLNGTLNDRFRGDNPARGLVRAKTGSLSKTRALAGTVVTADQRQLVFVVLADSIPDYAEGAVPIYDDFVGSLAAYSASS</sequence>
<comment type="caution">
    <text evidence="3">The sequence shown here is derived from an EMBL/GenBank/DDBJ whole genome shotgun (WGS) entry which is preliminary data.</text>
</comment>
<keyword evidence="4" id="KW-1185">Reference proteome</keyword>
<dbReference type="SUPFAM" id="SSF56601">
    <property type="entry name" value="beta-lactamase/transpeptidase-like"/>
    <property type="match status" value="1"/>
</dbReference>
<dbReference type="Pfam" id="PF02113">
    <property type="entry name" value="Peptidase_S13"/>
    <property type="match status" value="2"/>
</dbReference>
<dbReference type="PANTHER" id="PTHR30023">
    <property type="entry name" value="D-ALANYL-D-ALANINE CARBOXYPEPTIDASE"/>
    <property type="match status" value="1"/>
</dbReference>
<dbReference type="Gene3D" id="3.40.710.10">
    <property type="entry name" value="DD-peptidase/beta-lactamase superfamily"/>
    <property type="match status" value="2"/>
</dbReference>
<keyword evidence="3" id="KW-0121">Carboxypeptidase</keyword>
<evidence type="ECO:0000256" key="1">
    <source>
        <dbReference type="ARBA" id="ARBA00006096"/>
    </source>
</evidence>
<accession>A0ABR9MVW8</accession>
<keyword evidence="3" id="KW-0645">Protease</keyword>
<dbReference type="Proteomes" id="UP000625527">
    <property type="component" value="Unassembled WGS sequence"/>
</dbReference>
<dbReference type="EMBL" id="JADAQT010000058">
    <property type="protein sequence ID" value="MBE1875151.1"/>
    <property type="molecule type" value="Genomic_DNA"/>
</dbReference>
<dbReference type="NCBIfam" id="TIGR00666">
    <property type="entry name" value="PBP4"/>
    <property type="match status" value="1"/>
</dbReference>
<gene>
    <name evidence="3" type="primary">dacB</name>
    <name evidence="3" type="ORF">IHE71_05425</name>
</gene>
<evidence type="ECO:0000313" key="3">
    <source>
        <dbReference type="EMBL" id="MBE1875151.1"/>
    </source>
</evidence>
<comment type="similarity">
    <text evidence="1">Belongs to the peptidase S13 family.</text>
</comment>
<evidence type="ECO:0000313" key="4">
    <source>
        <dbReference type="Proteomes" id="UP000625527"/>
    </source>
</evidence>